<sequence length="444" mass="49867">MSKLSMHSMIIRPNTANLFQLNKTPKIDQSEAQGQLGTSQRHAEAVNSHSQITSVAGTNDKRFQTGERITCLGHTKPSPLKPVSAGSRLYRRPKFPKHFTSGPQNTTSDAGSTIHPPSGSCRYDSSLGLLTKKFITLLLEAEDGTLDLNKTADALEVQKRRIYDITNVLEGIGLIEKTSKNNIRWRGLDLSRPLELDGQVARLKTEIRRLYNEEYSIDDEIRKRQERLRALDEDKNSSKLLFLTEDDILSLPCFQNKTLIAIKAPKASSVEVPDPDQDFDCSEKQFQIIIRSTTGPIDLYLVSKCDRTPTDITLKCMPSLSKENSGNSEAAFLSKIQNLGLSSEARQDQYNQISNSASNSPPVTGIQKIVPLEANIDDDYWFNTDANVHMTDLWANDDWDQVKEFIEHEFPERGAATLAQSHSPQPVLGREHDFNFDQSCMQRT</sequence>
<dbReference type="OrthoDB" id="1743261at2759"/>
<feature type="region of interest" description="Disordered" evidence="7">
    <location>
        <begin position="30"/>
        <end position="55"/>
    </location>
</feature>
<dbReference type="GO" id="GO:0090575">
    <property type="term" value="C:RNA polymerase II transcription regulator complex"/>
    <property type="evidence" value="ECO:0007669"/>
    <property type="project" value="TreeGrafter"/>
</dbReference>
<dbReference type="SMART" id="SM01372">
    <property type="entry name" value="E2F_TDP"/>
    <property type="match status" value="1"/>
</dbReference>
<evidence type="ECO:0000256" key="1">
    <source>
        <dbReference type="ARBA" id="ARBA00010940"/>
    </source>
</evidence>
<comment type="similarity">
    <text evidence="1 6">Belongs to the E2F/DP family.</text>
</comment>
<comment type="subcellular location">
    <subcellularLocation>
        <location evidence="6">Nucleus</location>
    </subcellularLocation>
</comment>
<comment type="caution">
    <text evidence="9">The sequence shown here is derived from an EMBL/GenBank/DDBJ whole genome shotgun (WGS) entry which is preliminary data.</text>
</comment>
<dbReference type="InterPro" id="IPR032198">
    <property type="entry name" value="E2F_CC-MB"/>
</dbReference>
<accession>A0A7J6WYT7</accession>
<dbReference type="Pfam" id="PF02319">
    <property type="entry name" value="WHD_E2F_TDP"/>
    <property type="match status" value="1"/>
</dbReference>
<evidence type="ECO:0000259" key="8">
    <source>
        <dbReference type="SMART" id="SM01372"/>
    </source>
</evidence>
<proteinExistence type="inferred from homology"/>
<dbReference type="SUPFAM" id="SSF46785">
    <property type="entry name" value="Winged helix' DNA-binding domain"/>
    <property type="match status" value="1"/>
</dbReference>
<evidence type="ECO:0000256" key="6">
    <source>
        <dbReference type="RuleBase" id="RU003796"/>
    </source>
</evidence>
<dbReference type="Pfam" id="PF16421">
    <property type="entry name" value="E2F_CC-MB"/>
    <property type="match status" value="1"/>
</dbReference>
<dbReference type="EMBL" id="JABWDY010008403">
    <property type="protein sequence ID" value="KAF5202243.1"/>
    <property type="molecule type" value="Genomic_DNA"/>
</dbReference>
<dbReference type="PANTHER" id="PTHR12081">
    <property type="entry name" value="TRANSCRIPTION FACTOR E2F"/>
    <property type="match status" value="1"/>
</dbReference>
<dbReference type="InterPro" id="IPR015633">
    <property type="entry name" value="E2F"/>
</dbReference>
<name>A0A7J6WYT7_THATH</name>
<evidence type="ECO:0000313" key="10">
    <source>
        <dbReference type="Proteomes" id="UP000554482"/>
    </source>
</evidence>
<keyword evidence="4 6" id="KW-0804">Transcription</keyword>
<feature type="compositionally biased region" description="Polar residues" evidence="7">
    <location>
        <begin position="30"/>
        <end position="40"/>
    </location>
</feature>
<dbReference type="PANTHER" id="PTHR12081:SF51">
    <property type="entry name" value="TRANSCRIPTION FACTOR E2FC"/>
    <property type="match status" value="1"/>
</dbReference>
<evidence type="ECO:0000256" key="4">
    <source>
        <dbReference type="ARBA" id="ARBA00023163"/>
    </source>
</evidence>
<feature type="domain" description="E2F/DP family winged-helix DNA-binding" evidence="8">
    <location>
        <begin position="122"/>
        <end position="187"/>
    </location>
</feature>
<feature type="compositionally biased region" description="Polar residues" evidence="7">
    <location>
        <begin position="101"/>
        <end position="111"/>
    </location>
</feature>
<dbReference type="AlphaFoldDB" id="A0A7J6WYT7"/>
<evidence type="ECO:0000256" key="7">
    <source>
        <dbReference type="SAM" id="MobiDB-lite"/>
    </source>
</evidence>
<organism evidence="9 10">
    <name type="scientific">Thalictrum thalictroides</name>
    <name type="common">Rue-anemone</name>
    <name type="synonym">Anemone thalictroides</name>
    <dbReference type="NCBI Taxonomy" id="46969"/>
    <lineage>
        <taxon>Eukaryota</taxon>
        <taxon>Viridiplantae</taxon>
        <taxon>Streptophyta</taxon>
        <taxon>Embryophyta</taxon>
        <taxon>Tracheophyta</taxon>
        <taxon>Spermatophyta</taxon>
        <taxon>Magnoliopsida</taxon>
        <taxon>Ranunculales</taxon>
        <taxon>Ranunculaceae</taxon>
        <taxon>Thalictroideae</taxon>
        <taxon>Thalictrum</taxon>
    </lineage>
</organism>
<dbReference type="InterPro" id="IPR036388">
    <property type="entry name" value="WH-like_DNA-bd_sf"/>
</dbReference>
<dbReference type="CDD" id="cd14660">
    <property type="entry name" value="E2F_DD"/>
    <property type="match status" value="1"/>
</dbReference>
<dbReference type="FunFam" id="1.10.10.10:FF:000008">
    <property type="entry name" value="E2F transcription factor 1"/>
    <property type="match status" value="1"/>
</dbReference>
<dbReference type="InterPro" id="IPR036390">
    <property type="entry name" value="WH_DNA-bd_sf"/>
</dbReference>
<dbReference type="GO" id="GO:0000981">
    <property type="term" value="F:DNA-binding transcription factor activity, RNA polymerase II-specific"/>
    <property type="evidence" value="ECO:0007669"/>
    <property type="project" value="TreeGrafter"/>
</dbReference>
<dbReference type="GO" id="GO:0000978">
    <property type="term" value="F:RNA polymerase II cis-regulatory region sequence-specific DNA binding"/>
    <property type="evidence" value="ECO:0007669"/>
    <property type="project" value="InterPro"/>
</dbReference>
<evidence type="ECO:0000256" key="3">
    <source>
        <dbReference type="ARBA" id="ARBA00023125"/>
    </source>
</evidence>
<dbReference type="Gene3D" id="6.10.250.540">
    <property type="match status" value="1"/>
</dbReference>
<dbReference type="GO" id="GO:0046983">
    <property type="term" value="F:protein dimerization activity"/>
    <property type="evidence" value="ECO:0007669"/>
    <property type="project" value="InterPro"/>
</dbReference>
<keyword evidence="3 6" id="KW-0238">DNA-binding</keyword>
<dbReference type="InterPro" id="IPR003316">
    <property type="entry name" value="E2F_WHTH_DNA-bd_dom"/>
</dbReference>
<keyword evidence="5" id="KW-0131">Cell cycle</keyword>
<keyword evidence="10" id="KW-1185">Reference proteome</keyword>
<keyword evidence="2 6" id="KW-0805">Transcription regulation</keyword>
<evidence type="ECO:0000256" key="2">
    <source>
        <dbReference type="ARBA" id="ARBA00023015"/>
    </source>
</evidence>
<reference evidence="9 10" key="1">
    <citation type="submission" date="2020-06" db="EMBL/GenBank/DDBJ databases">
        <title>Transcriptomic and genomic resources for Thalictrum thalictroides and T. hernandezii: Facilitating candidate gene discovery in an emerging model plant lineage.</title>
        <authorList>
            <person name="Arias T."/>
            <person name="Riano-Pachon D.M."/>
            <person name="Di Stilio V.S."/>
        </authorList>
    </citation>
    <scope>NUCLEOTIDE SEQUENCE [LARGE SCALE GENOMIC DNA]</scope>
    <source>
        <strain evidence="10">cv. WT478/WT964</strain>
        <tissue evidence="9">Leaves</tissue>
    </source>
</reference>
<feature type="region of interest" description="Disordered" evidence="7">
    <location>
        <begin position="96"/>
        <end position="117"/>
    </location>
</feature>
<dbReference type="Proteomes" id="UP000554482">
    <property type="component" value="Unassembled WGS sequence"/>
</dbReference>
<evidence type="ECO:0000313" key="9">
    <source>
        <dbReference type="EMBL" id="KAF5202243.1"/>
    </source>
</evidence>
<evidence type="ECO:0000256" key="5">
    <source>
        <dbReference type="ARBA" id="ARBA00023306"/>
    </source>
</evidence>
<keyword evidence="6" id="KW-0539">Nucleus</keyword>
<gene>
    <name evidence="9" type="ORF">FRX31_008169</name>
</gene>
<protein>
    <submittedName>
        <fullName evidence="9">Transcription factor e2fb</fullName>
    </submittedName>
</protein>
<dbReference type="SUPFAM" id="SSF144074">
    <property type="entry name" value="E2F-DP heterodimerization region"/>
    <property type="match status" value="1"/>
</dbReference>
<dbReference type="InterPro" id="IPR037241">
    <property type="entry name" value="E2F-DP_heterodim"/>
</dbReference>
<dbReference type="Gene3D" id="1.10.10.10">
    <property type="entry name" value="Winged helix-like DNA-binding domain superfamily/Winged helix DNA-binding domain"/>
    <property type="match status" value="1"/>
</dbReference>